<accession>A0AAN7WGB1</accession>
<evidence type="ECO:0000313" key="3">
    <source>
        <dbReference type="Proteomes" id="UP001310594"/>
    </source>
</evidence>
<dbReference type="Proteomes" id="UP001310594">
    <property type="component" value="Unassembled WGS sequence"/>
</dbReference>
<proteinExistence type="predicted"/>
<feature type="region of interest" description="Disordered" evidence="1">
    <location>
        <begin position="1"/>
        <end position="105"/>
    </location>
</feature>
<comment type="caution">
    <text evidence="2">The sequence shown here is derived from an EMBL/GenBank/DDBJ whole genome shotgun (WGS) entry which is preliminary data.</text>
</comment>
<dbReference type="AlphaFoldDB" id="A0AAN7WGB1"/>
<evidence type="ECO:0000256" key="1">
    <source>
        <dbReference type="SAM" id="MobiDB-lite"/>
    </source>
</evidence>
<sequence>MAPPVPPSPHRFLTGSRRQPSPANSAKGPPGQRKAVHQQPVERPVPLPPPTTGSQFATPPRFSTGRSKQPLRQPSPPRPAFVESLRPQYHVEDISSDTRDGDEEMLDNEQAEALPTTEFQQAVNSHDTVSALPFSPKRRRVDEHVDETFSPFRPAFKQPQTPASHNRSTVPRFAIPSGSIASVINDSSALHRPQFVRPSVPPQEHTEPLPEAFSPHRRGQKFVPGGMAAMVQQWVIETGQTAVQSRRGQAYLRGEDYVAKLKVDHVEGSGPYLARAKTTEGGVVHVILTAVQDNSAAVSAGSVVGLRAPTWDVESKGRMWKVGVDWKVL</sequence>
<evidence type="ECO:0000313" key="2">
    <source>
        <dbReference type="EMBL" id="KAK5698933.1"/>
    </source>
</evidence>
<feature type="compositionally biased region" description="Basic and acidic residues" evidence="1">
    <location>
        <begin position="89"/>
        <end position="99"/>
    </location>
</feature>
<reference evidence="2" key="1">
    <citation type="submission" date="2023-08" db="EMBL/GenBank/DDBJ databases">
        <title>Black Yeasts Isolated from many extreme environments.</title>
        <authorList>
            <person name="Coleine C."/>
            <person name="Stajich J.E."/>
            <person name="Selbmann L."/>
        </authorList>
    </citation>
    <scope>NUCLEOTIDE SEQUENCE</scope>
    <source>
        <strain evidence="2">CCFEE 5810</strain>
    </source>
</reference>
<protein>
    <submittedName>
        <fullName evidence="2">Uncharacterized protein</fullName>
    </submittedName>
</protein>
<gene>
    <name evidence="2" type="ORF">LTR97_006582</name>
</gene>
<dbReference type="EMBL" id="JAVRQU010000009">
    <property type="protein sequence ID" value="KAK5698933.1"/>
    <property type="molecule type" value="Genomic_DNA"/>
</dbReference>
<name>A0AAN7WGB1_9PEZI</name>
<organism evidence="2 3">
    <name type="scientific">Elasticomyces elasticus</name>
    <dbReference type="NCBI Taxonomy" id="574655"/>
    <lineage>
        <taxon>Eukaryota</taxon>
        <taxon>Fungi</taxon>
        <taxon>Dikarya</taxon>
        <taxon>Ascomycota</taxon>
        <taxon>Pezizomycotina</taxon>
        <taxon>Dothideomycetes</taxon>
        <taxon>Dothideomycetidae</taxon>
        <taxon>Mycosphaerellales</taxon>
        <taxon>Teratosphaeriaceae</taxon>
        <taxon>Elasticomyces</taxon>
    </lineage>
</organism>